<dbReference type="OrthoDB" id="9442170at2759"/>
<feature type="region of interest" description="Disordered" evidence="3">
    <location>
        <begin position="335"/>
        <end position="385"/>
    </location>
</feature>
<feature type="compositionally biased region" description="Polar residues" evidence="3">
    <location>
        <begin position="179"/>
        <end position="189"/>
    </location>
</feature>
<feature type="compositionally biased region" description="Low complexity" evidence="3">
    <location>
        <begin position="45"/>
        <end position="57"/>
    </location>
</feature>
<comment type="similarity">
    <text evidence="1">Belongs to the Speedy/Ringo family.</text>
</comment>
<reference evidence="5" key="1">
    <citation type="submission" date="2011-02" db="EMBL/GenBank/DDBJ databases">
        <title>The Genome Sequence of Capsaspora owczarzaki ATCC 30864.</title>
        <authorList>
            <person name="Russ C."/>
            <person name="Cuomo C."/>
            <person name="Burger G."/>
            <person name="Gray M.W."/>
            <person name="Holland P.W.H."/>
            <person name="King N."/>
            <person name="Lang F.B.F."/>
            <person name="Roger A.J."/>
            <person name="Ruiz-Trillo I."/>
            <person name="Young S.K."/>
            <person name="Zeng Q."/>
            <person name="Gargeya S."/>
            <person name="Alvarado L."/>
            <person name="Berlin A."/>
            <person name="Chapman S.B."/>
            <person name="Chen Z."/>
            <person name="Freedman E."/>
            <person name="Gellesch M."/>
            <person name="Goldberg J."/>
            <person name="Griggs A."/>
            <person name="Gujja S."/>
            <person name="Heilman E."/>
            <person name="Heiman D."/>
            <person name="Howarth C."/>
            <person name="Mehta T."/>
            <person name="Neiman D."/>
            <person name="Pearson M."/>
            <person name="Roberts A."/>
            <person name="Saif S."/>
            <person name="Shea T."/>
            <person name="Shenoy N."/>
            <person name="Sisk P."/>
            <person name="Stolte C."/>
            <person name="Sykes S."/>
            <person name="White J."/>
            <person name="Yandava C."/>
            <person name="Haas B."/>
            <person name="Nusbaum C."/>
            <person name="Birren B."/>
        </authorList>
    </citation>
    <scope>NUCLEOTIDE SEQUENCE</scope>
    <source>
        <strain evidence="5">ATCC 30864</strain>
    </source>
</reference>
<evidence type="ECO:0000256" key="1">
    <source>
        <dbReference type="ARBA" id="ARBA00010932"/>
    </source>
</evidence>
<sequence length="644" mass="70249">MFQLSRQQSTGSSPVPSSSSAAATWQHATRYDRPMPGLHPSLHHGTGAKAPQQTQTQPPAWIWREPSKMNANSALVSNNAPPLPAIRLTSPDTFFGQEDPASVSYSAALLLQGGATTESVNAFPTDARQSSNPVHWQETGPQTRVHPQRQQQQVQHHQQHAQQRVPNAEQHDRQPLVRGSSQKSMQAQPQRAFITHPTFGAKLQAYGPAAGLQSARHSGRPLAPSLGFPPSHFAPLAPASNGAMPTTLRGMESMPYVAEQYSSSASTSTAAQVIEALSHRNEQAVPSNRDGLTLSPLPLFADEPSVLLKSSTTTSARSADELPLAAYFAADSAKVPTLPPARPTGVSASLRDTTTTTAESRGSSLQSQVRRVPQPRASTTSRNVESTAIPLVAPSPVKAARPRKLSRLDPTSKTIRRLVFDVQAEQTVPSMPAIPSPRARPAPAPARAVPAAEIPAATVPQPLHDDPEVAASSKTTLSSEHVQKLKDFLRFVEESEDICQFLSLSEYTDNYMVAAVFVYFCRAQLQAHEFTRANFFAMLHLAHVMEEDKGIGKLHVVGFHIGCEPDITAETLKAGAGPNYTEWQKWREALRQFDALILVLWQRMDHRAALSHKLCDMVMAAVPSRLWGRVRHLSDVKRYMNKSR</sequence>
<feature type="region of interest" description="Disordered" evidence="3">
    <location>
        <begin position="124"/>
        <end position="189"/>
    </location>
</feature>
<feature type="compositionally biased region" description="Polar residues" evidence="3">
    <location>
        <begin position="124"/>
        <end position="134"/>
    </location>
</feature>
<evidence type="ECO:0000256" key="3">
    <source>
        <dbReference type="SAM" id="MobiDB-lite"/>
    </source>
</evidence>
<protein>
    <submittedName>
        <fullName evidence="4">Uncharacterized protein</fullName>
    </submittedName>
</protein>
<dbReference type="STRING" id="595528.A0A0D2W0M9"/>
<feature type="compositionally biased region" description="Low complexity" evidence="3">
    <location>
        <begin position="141"/>
        <end position="166"/>
    </location>
</feature>
<organism evidence="4 5">
    <name type="scientific">Capsaspora owczarzaki (strain ATCC 30864)</name>
    <dbReference type="NCBI Taxonomy" id="595528"/>
    <lineage>
        <taxon>Eukaryota</taxon>
        <taxon>Filasterea</taxon>
        <taxon>Capsaspora</taxon>
    </lineage>
</organism>
<evidence type="ECO:0000313" key="5">
    <source>
        <dbReference type="Proteomes" id="UP000008743"/>
    </source>
</evidence>
<dbReference type="InterPro" id="IPR052316">
    <property type="entry name" value="Speedy-Ringo_regulator"/>
</dbReference>
<dbReference type="EMBL" id="KE346375">
    <property type="protein sequence ID" value="KJE97782.1"/>
    <property type="molecule type" value="Genomic_DNA"/>
</dbReference>
<keyword evidence="5" id="KW-1185">Reference proteome</keyword>
<dbReference type="Pfam" id="PF11357">
    <property type="entry name" value="Spy1"/>
    <property type="match status" value="1"/>
</dbReference>
<feature type="compositionally biased region" description="Polar residues" evidence="3">
    <location>
        <begin position="1"/>
        <end position="11"/>
    </location>
</feature>
<dbReference type="AlphaFoldDB" id="A0A0D2W0M9"/>
<feature type="compositionally biased region" description="Low complexity" evidence="3">
    <location>
        <begin position="12"/>
        <end position="23"/>
    </location>
</feature>
<dbReference type="GO" id="GO:0019901">
    <property type="term" value="F:protein kinase binding"/>
    <property type="evidence" value="ECO:0007669"/>
    <property type="project" value="InterPro"/>
</dbReference>
<feature type="region of interest" description="Disordered" evidence="3">
    <location>
        <begin position="1"/>
        <end position="57"/>
    </location>
</feature>
<dbReference type="PANTHER" id="PTHR31545:SF5">
    <property type="entry name" value="SPEEDY PROTEIN A"/>
    <property type="match status" value="1"/>
</dbReference>
<feature type="compositionally biased region" description="Polar residues" evidence="3">
    <location>
        <begin position="346"/>
        <end position="369"/>
    </location>
</feature>
<evidence type="ECO:0000313" key="4">
    <source>
        <dbReference type="EMBL" id="KJE97782.1"/>
    </source>
</evidence>
<dbReference type="InParanoid" id="A0A0D2W0M9"/>
<name>A0A0D2W0M9_CAPO3</name>
<dbReference type="PANTHER" id="PTHR31545">
    <property type="entry name" value="SEEDY PROTEIN A/C FAMILY MEMBER"/>
    <property type="match status" value="1"/>
</dbReference>
<dbReference type="RefSeq" id="XP_004342966.1">
    <property type="nucleotide sequence ID" value="XM_004342916.1"/>
</dbReference>
<proteinExistence type="inferred from homology"/>
<keyword evidence="2" id="KW-0131">Cell cycle</keyword>
<accession>A0A0D2W0M9</accession>
<dbReference type="Proteomes" id="UP000008743">
    <property type="component" value="Unassembled WGS sequence"/>
</dbReference>
<feature type="compositionally biased region" description="Polar residues" evidence="3">
    <location>
        <begin position="376"/>
        <end position="385"/>
    </location>
</feature>
<gene>
    <name evidence="4" type="ORF">CAOG_007881</name>
</gene>
<evidence type="ECO:0000256" key="2">
    <source>
        <dbReference type="ARBA" id="ARBA00023306"/>
    </source>
</evidence>
<dbReference type="InterPro" id="IPR020984">
    <property type="entry name" value="Speedy"/>
</dbReference>
<dbReference type="eggNOG" id="KOG3938">
    <property type="taxonomic scope" value="Eukaryota"/>
</dbReference>